<proteinExistence type="predicted"/>
<dbReference type="AlphaFoldDB" id="A0A7M5VAI2"/>
<dbReference type="OrthoDB" id="10601044at2759"/>
<dbReference type="InterPro" id="IPR026780">
    <property type="entry name" value="PNRC1/2"/>
</dbReference>
<organism evidence="2 3">
    <name type="scientific">Clytia hemisphaerica</name>
    <dbReference type="NCBI Taxonomy" id="252671"/>
    <lineage>
        <taxon>Eukaryota</taxon>
        <taxon>Metazoa</taxon>
        <taxon>Cnidaria</taxon>
        <taxon>Hydrozoa</taxon>
        <taxon>Hydroidolina</taxon>
        <taxon>Leptothecata</taxon>
        <taxon>Obeliida</taxon>
        <taxon>Clytiidae</taxon>
        <taxon>Clytia</taxon>
    </lineage>
</organism>
<dbReference type="PANTHER" id="PTHR15405">
    <property type="entry name" value="PROLINE-RICH NUCLEAR RECEPTOR COACTIVATOR"/>
    <property type="match status" value="1"/>
</dbReference>
<dbReference type="GeneID" id="136799583"/>
<feature type="region of interest" description="Disordered" evidence="1">
    <location>
        <begin position="1"/>
        <end position="38"/>
    </location>
</feature>
<dbReference type="Proteomes" id="UP000594262">
    <property type="component" value="Unplaced"/>
</dbReference>
<dbReference type="RefSeq" id="XP_066912409.1">
    <property type="nucleotide sequence ID" value="XM_067056308.1"/>
</dbReference>
<name>A0A7M5VAI2_9CNID</name>
<keyword evidence="3" id="KW-1185">Reference proteome</keyword>
<evidence type="ECO:0000256" key="1">
    <source>
        <dbReference type="SAM" id="MobiDB-lite"/>
    </source>
</evidence>
<sequence length="113" mass="12682">MTGRINHHNRRNKREGRRSPSKTVHERDSPSPSYKSFECSFERSSPVLIQSRASWSSSDSEDEGTLPYAGAKFNSPPPATLLPTPPMSWLGTSRGEQNLNEMSSHLRQLLKVS</sequence>
<reference evidence="2" key="1">
    <citation type="submission" date="2021-01" db="UniProtKB">
        <authorList>
            <consortium name="EnsemblMetazoa"/>
        </authorList>
    </citation>
    <scope>IDENTIFICATION</scope>
</reference>
<feature type="compositionally biased region" description="Basic residues" evidence="1">
    <location>
        <begin position="1"/>
        <end position="20"/>
    </location>
</feature>
<evidence type="ECO:0000313" key="2">
    <source>
        <dbReference type="EnsemblMetazoa" id="CLYHEMP005410.1"/>
    </source>
</evidence>
<feature type="compositionally biased region" description="Pro residues" evidence="1">
    <location>
        <begin position="75"/>
        <end position="86"/>
    </location>
</feature>
<evidence type="ECO:0000313" key="3">
    <source>
        <dbReference type="Proteomes" id="UP000594262"/>
    </source>
</evidence>
<dbReference type="EnsemblMetazoa" id="CLYHEMT005410.1">
    <property type="protein sequence ID" value="CLYHEMP005410.1"/>
    <property type="gene ID" value="CLYHEMG005410"/>
</dbReference>
<protein>
    <submittedName>
        <fullName evidence="2">Uncharacterized protein</fullName>
    </submittedName>
</protein>
<accession>A0A7M5VAI2</accession>
<feature type="region of interest" description="Disordered" evidence="1">
    <location>
        <begin position="51"/>
        <end position="96"/>
    </location>
</feature>